<dbReference type="GO" id="GO:0005634">
    <property type="term" value="C:nucleus"/>
    <property type="evidence" value="ECO:0007669"/>
    <property type="project" value="UniProtKB-SubCell"/>
</dbReference>
<sequence>MVKNGLENDNKMEMMVPDNRPCFFKIMYGGLNAEKLRIPSCFVKQISKDLPDTATLKGPSGSCWNVKLSYSKGAMYLQSGWQEFLRDNSLGDNEFLLFLYDGNMCFSVQIFDKSGCEREDIYISPKQQESALPNGKRKRGRPRKTPIPSKSCEDGSGQHFPCHESSELKKFIEEIDIQGKIKAEEIDLPTPEMGPQLVKIKEEKDIEMEIEMEELDLPTPEMDAQTGHSTSGVQSSSKEEKSRAWKEAESFTSDKPYFISCLKKACVHKVLIFTLPMSFSKAHFPQIRTKMVLRNLKGKDWEVNCIPTAGKHFFCAGWPAFVHGNNLKQDDVCIFELVDKNEMQVHIFPE</sequence>
<evidence type="ECO:0000256" key="4">
    <source>
        <dbReference type="ARBA" id="ARBA00023163"/>
    </source>
</evidence>
<evidence type="ECO:0000256" key="3">
    <source>
        <dbReference type="ARBA" id="ARBA00023125"/>
    </source>
</evidence>
<evidence type="ECO:0000256" key="5">
    <source>
        <dbReference type="ARBA" id="ARBA00023242"/>
    </source>
</evidence>
<accession>A0AAP0X1W5</accession>
<evidence type="ECO:0000256" key="6">
    <source>
        <dbReference type="SAM" id="MobiDB-lite"/>
    </source>
</evidence>
<dbReference type="AlphaFoldDB" id="A0AAP0X1W5"/>
<evidence type="ECO:0000256" key="2">
    <source>
        <dbReference type="ARBA" id="ARBA00023015"/>
    </source>
</evidence>
<protein>
    <recommendedName>
        <fullName evidence="7">TF-B3 domain-containing protein</fullName>
    </recommendedName>
</protein>
<dbReference type="Gene3D" id="2.40.330.10">
    <property type="entry name" value="DNA-binding pseudobarrel domain"/>
    <property type="match status" value="2"/>
</dbReference>
<dbReference type="PROSITE" id="PS50863">
    <property type="entry name" value="B3"/>
    <property type="match status" value="2"/>
</dbReference>
<dbReference type="SUPFAM" id="SSF101936">
    <property type="entry name" value="DNA-binding pseudobarrel domain"/>
    <property type="match status" value="2"/>
</dbReference>
<organism evidence="8 9">
    <name type="scientific">Liquidambar formosana</name>
    <name type="common">Formosan gum</name>
    <dbReference type="NCBI Taxonomy" id="63359"/>
    <lineage>
        <taxon>Eukaryota</taxon>
        <taxon>Viridiplantae</taxon>
        <taxon>Streptophyta</taxon>
        <taxon>Embryophyta</taxon>
        <taxon>Tracheophyta</taxon>
        <taxon>Spermatophyta</taxon>
        <taxon>Magnoliopsida</taxon>
        <taxon>eudicotyledons</taxon>
        <taxon>Gunneridae</taxon>
        <taxon>Pentapetalae</taxon>
        <taxon>Saxifragales</taxon>
        <taxon>Altingiaceae</taxon>
        <taxon>Liquidambar</taxon>
    </lineage>
</organism>
<dbReference type="PANTHER" id="PTHR31391:SF106">
    <property type="entry name" value="B3 DOMAIN-CONTAINING PROTEIN OS01G0723500"/>
    <property type="match status" value="1"/>
</dbReference>
<feature type="compositionally biased region" description="Basic residues" evidence="6">
    <location>
        <begin position="135"/>
        <end position="144"/>
    </location>
</feature>
<dbReference type="EMBL" id="JBBPBK010000004">
    <property type="protein sequence ID" value="KAK9287047.1"/>
    <property type="molecule type" value="Genomic_DNA"/>
</dbReference>
<feature type="region of interest" description="Disordered" evidence="6">
    <location>
        <begin position="218"/>
        <end position="241"/>
    </location>
</feature>
<dbReference type="SMART" id="SM01019">
    <property type="entry name" value="B3"/>
    <property type="match status" value="2"/>
</dbReference>
<proteinExistence type="predicted"/>
<evidence type="ECO:0000313" key="9">
    <source>
        <dbReference type="Proteomes" id="UP001415857"/>
    </source>
</evidence>
<feature type="region of interest" description="Disordered" evidence="6">
    <location>
        <begin position="124"/>
        <end position="160"/>
    </location>
</feature>
<keyword evidence="5" id="KW-0539">Nucleus</keyword>
<comment type="caution">
    <text evidence="8">The sequence shown here is derived from an EMBL/GenBank/DDBJ whole genome shotgun (WGS) entry which is preliminary data.</text>
</comment>
<comment type="subcellular location">
    <subcellularLocation>
        <location evidence="1">Nucleus</location>
    </subcellularLocation>
</comment>
<dbReference type="GO" id="GO:0003677">
    <property type="term" value="F:DNA binding"/>
    <property type="evidence" value="ECO:0007669"/>
    <property type="project" value="UniProtKB-KW"/>
</dbReference>
<name>A0AAP0X1W5_LIQFO</name>
<reference evidence="8 9" key="1">
    <citation type="journal article" date="2024" name="Plant J.">
        <title>Genome sequences and population genomics reveal climatic adaptation and genomic divergence between two closely related sweetgum species.</title>
        <authorList>
            <person name="Xu W.Q."/>
            <person name="Ren C.Q."/>
            <person name="Zhang X.Y."/>
            <person name="Comes H.P."/>
            <person name="Liu X.H."/>
            <person name="Li Y.G."/>
            <person name="Kettle C.J."/>
            <person name="Jalonen R."/>
            <person name="Gaisberger H."/>
            <person name="Ma Y.Z."/>
            <person name="Qiu Y.X."/>
        </authorList>
    </citation>
    <scope>NUCLEOTIDE SEQUENCE [LARGE SCALE GENOMIC DNA]</scope>
    <source>
        <strain evidence="8">Hangzhou</strain>
    </source>
</reference>
<gene>
    <name evidence="8" type="ORF">L1049_015456</name>
</gene>
<dbReference type="Proteomes" id="UP001415857">
    <property type="component" value="Unassembled WGS sequence"/>
</dbReference>
<dbReference type="Pfam" id="PF02362">
    <property type="entry name" value="B3"/>
    <property type="match status" value="2"/>
</dbReference>
<feature type="compositionally biased region" description="Polar residues" evidence="6">
    <location>
        <begin position="226"/>
        <end position="236"/>
    </location>
</feature>
<evidence type="ECO:0000313" key="8">
    <source>
        <dbReference type="EMBL" id="KAK9287047.1"/>
    </source>
</evidence>
<evidence type="ECO:0000259" key="7">
    <source>
        <dbReference type="PROSITE" id="PS50863"/>
    </source>
</evidence>
<feature type="domain" description="TF-B3" evidence="7">
    <location>
        <begin position="21"/>
        <end position="114"/>
    </location>
</feature>
<feature type="domain" description="TF-B3" evidence="7">
    <location>
        <begin position="258"/>
        <end position="350"/>
    </location>
</feature>
<dbReference type="PANTHER" id="PTHR31391">
    <property type="entry name" value="B3 DOMAIN-CONTAINING PROTEIN OS11G0197600-RELATED"/>
    <property type="match status" value="1"/>
</dbReference>
<keyword evidence="2" id="KW-0805">Transcription regulation</keyword>
<keyword evidence="3" id="KW-0238">DNA-binding</keyword>
<dbReference type="InterPro" id="IPR015300">
    <property type="entry name" value="DNA-bd_pseudobarrel_sf"/>
</dbReference>
<evidence type="ECO:0000256" key="1">
    <source>
        <dbReference type="ARBA" id="ARBA00004123"/>
    </source>
</evidence>
<keyword evidence="4" id="KW-0804">Transcription</keyword>
<keyword evidence="9" id="KW-1185">Reference proteome</keyword>
<dbReference type="CDD" id="cd10017">
    <property type="entry name" value="B3_DNA"/>
    <property type="match status" value="2"/>
</dbReference>
<dbReference type="InterPro" id="IPR003340">
    <property type="entry name" value="B3_DNA-bd"/>
</dbReference>
<dbReference type="InterPro" id="IPR044837">
    <property type="entry name" value="REM16-like"/>
</dbReference>